<dbReference type="InterPro" id="IPR028164">
    <property type="entry name" value="TMEM61"/>
</dbReference>
<dbReference type="EMBL" id="CAAGRJ010001337">
    <property type="protein sequence ID" value="VFV18984.1"/>
    <property type="molecule type" value="Genomic_DNA"/>
</dbReference>
<proteinExistence type="predicted"/>
<sequence>MASSETCDVSRAASTLHYCMTVSGTVLLVAGTLCFAWWSEGEAGAQPGQPAPPTGHPVPQAPSPLLRSVSFFCCGAGGLLLLFGLLWSIKASTRGPPRWDPYHLSRDLYYLTVEPSEKESYRIPKAVGIPTYEEAVGWPLAEGPPTPPAEGPPTPPAYPAEESPKDCASGDALRGTQPPLPPPSYESIISAVNGLSGETVPATACSCPGPAQTTVGGGTLQSWRQMSF</sequence>
<evidence type="ECO:0000256" key="2">
    <source>
        <dbReference type="SAM" id="Phobius"/>
    </source>
</evidence>
<dbReference type="AlphaFoldDB" id="A0A485MFF9"/>
<feature type="region of interest" description="Disordered" evidence="1">
    <location>
        <begin position="139"/>
        <end position="184"/>
    </location>
</feature>
<dbReference type="PANTHER" id="PTHR37151">
    <property type="entry name" value="TRANSMEMBRANE PROTEIN 61"/>
    <property type="match status" value="1"/>
</dbReference>
<feature type="transmembrane region" description="Helical" evidence="2">
    <location>
        <begin position="69"/>
        <end position="89"/>
    </location>
</feature>
<accession>A0A485MFF9</accession>
<gene>
    <name evidence="3" type="ORF">LYPA_23C012837</name>
</gene>
<evidence type="ECO:0000313" key="4">
    <source>
        <dbReference type="Proteomes" id="UP000386466"/>
    </source>
</evidence>
<reference evidence="3 4" key="1">
    <citation type="submission" date="2019-01" db="EMBL/GenBank/DDBJ databases">
        <authorList>
            <person name="Alioto T."/>
            <person name="Alioto T."/>
        </authorList>
    </citation>
    <scope>NUCLEOTIDE SEQUENCE [LARGE SCALE GENOMIC DNA]</scope>
</reference>
<dbReference type="PANTHER" id="PTHR37151:SF1">
    <property type="entry name" value="TRANSMEMBRANE PROTEIN 61"/>
    <property type="match status" value="1"/>
</dbReference>
<keyword evidence="4" id="KW-1185">Reference proteome</keyword>
<protein>
    <submittedName>
        <fullName evidence="3">Transmembrane protein 61-like</fullName>
    </submittedName>
</protein>
<feature type="transmembrane region" description="Helical" evidence="2">
    <location>
        <begin position="18"/>
        <end position="38"/>
    </location>
</feature>
<feature type="compositionally biased region" description="Pro residues" evidence="1">
    <location>
        <begin position="142"/>
        <end position="158"/>
    </location>
</feature>
<name>A0A485MFF9_LYNPA</name>
<keyword evidence="2" id="KW-0472">Membrane</keyword>
<organism evidence="3 4">
    <name type="scientific">Lynx pardinus</name>
    <name type="common">Iberian lynx</name>
    <name type="synonym">Felis pardina</name>
    <dbReference type="NCBI Taxonomy" id="191816"/>
    <lineage>
        <taxon>Eukaryota</taxon>
        <taxon>Metazoa</taxon>
        <taxon>Chordata</taxon>
        <taxon>Craniata</taxon>
        <taxon>Vertebrata</taxon>
        <taxon>Euteleostomi</taxon>
        <taxon>Mammalia</taxon>
        <taxon>Eutheria</taxon>
        <taxon>Laurasiatheria</taxon>
        <taxon>Carnivora</taxon>
        <taxon>Feliformia</taxon>
        <taxon>Felidae</taxon>
        <taxon>Felinae</taxon>
        <taxon>Lynx</taxon>
    </lineage>
</organism>
<keyword evidence="2" id="KW-1133">Transmembrane helix</keyword>
<evidence type="ECO:0000256" key="1">
    <source>
        <dbReference type="SAM" id="MobiDB-lite"/>
    </source>
</evidence>
<dbReference type="Pfam" id="PF15105">
    <property type="entry name" value="TMEM61"/>
    <property type="match status" value="1"/>
</dbReference>
<dbReference type="Proteomes" id="UP000386466">
    <property type="component" value="Unassembled WGS sequence"/>
</dbReference>
<evidence type="ECO:0000313" key="3">
    <source>
        <dbReference type="EMBL" id="VFV18984.1"/>
    </source>
</evidence>
<keyword evidence="2 3" id="KW-0812">Transmembrane</keyword>